<feature type="domain" description="Thiaminase-2/PQQC" evidence="2">
    <location>
        <begin position="17"/>
        <end position="163"/>
    </location>
</feature>
<gene>
    <name evidence="3" type="ORF">F7O44_04070</name>
</gene>
<dbReference type="Proteomes" id="UP000460435">
    <property type="component" value="Unassembled WGS sequence"/>
</dbReference>
<keyword evidence="4" id="KW-1185">Reference proteome</keyword>
<evidence type="ECO:0000313" key="4">
    <source>
        <dbReference type="Proteomes" id="UP000460435"/>
    </source>
</evidence>
<evidence type="ECO:0000259" key="2">
    <source>
        <dbReference type="Pfam" id="PF03070"/>
    </source>
</evidence>
<protein>
    <submittedName>
        <fullName evidence="3">Transcriptional regulator</fullName>
    </submittedName>
</protein>
<evidence type="ECO:0000256" key="1">
    <source>
        <dbReference type="ARBA" id="ARBA00004948"/>
    </source>
</evidence>
<dbReference type="RefSeq" id="WP_162448860.1">
    <property type="nucleotide sequence ID" value="NZ_WLZY01000001.1"/>
</dbReference>
<comment type="pathway">
    <text evidence="1">Cofactor biosynthesis; thiamine diphosphate biosynthesis.</text>
</comment>
<proteinExistence type="predicted"/>
<dbReference type="SUPFAM" id="SSF48613">
    <property type="entry name" value="Heme oxygenase-like"/>
    <property type="match status" value="1"/>
</dbReference>
<sequence length="227" mass="23986">MSAETTTAATLIEQIRAELAPIEEQLAGHGFVTALAAGDVPSSALEQFAGEQHWIISSDRRSFAHLAARYADEPGGDLFLTLAQGEGVALGHLRDFARWLRIDPDVLTSTAPTPGAHAYTAYVSWLALNGSATDVAAAFLANLAAWGTNCGRAAQALRSNYGADDDAVAFFDFFATPAPGFEDQALAVIDHGLRRGDSPSRALSAARLLQAYELMFWDAMSAAAAEA</sequence>
<dbReference type="Gene3D" id="1.20.910.10">
    <property type="entry name" value="Heme oxygenase-like"/>
    <property type="match status" value="1"/>
</dbReference>
<dbReference type="EMBL" id="WLZY01000001">
    <property type="protein sequence ID" value="NDL56244.1"/>
    <property type="molecule type" value="Genomic_DNA"/>
</dbReference>
<accession>A0A7K3LYZ4</accession>
<dbReference type="InterPro" id="IPR004305">
    <property type="entry name" value="Thiaminase-2/PQQC"/>
</dbReference>
<dbReference type="InterPro" id="IPR016084">
    <property type="entry name" value="Haem_Oase-like_multi-hlx"/>
</dbReference>
<organism evidence="3 4">
    <name type="scientific">Phytoactinopolyspora mesophila</name>
    <dbReference type="NCBI Taxonomy" id="2650750"/>
    <lineage>
        <taxon>Bacteria</taxon>
        <taxon>Bacillati</taxon>
        <taxon>Actinomycetota</taxon>
        <taxon>Actinomycetes</taxon>
        <taxon>Jiangellales</taxon>
        <taxon>Jiangellaceae</taxon>
        <taxon>Phytoactinopolyspora</taxon>
    </lineage>
</organism>
<dbReference type="AlphaFoldDB" id="A0A7K3LYZ4"/>
<reference evidence="3 4" key="1">
    <citation type="submission" date="2019-11" db="EMBL/GenBank/DDBJ databases">
        <authorList>
            <person name="Li X.-J."/>
            <person name="Feng X.-M."/>
        </authorList>
    </citation>
    <scope>NUCLEOTIDE SEQUENCE [LARGE SCALE GENOMIC DNA]</scope>
    <source>
        <strain evidence="3 4">XMNu-373</strain>
    </source>
</reference>
<evidence type="ECO:0000313" key="3">
    <source>
        <dbReference type="EMBL" id="NDL56244.1"/>
    </source>
</evidence>
<dbReference type="Pfam" id="PF03070">
    <property type="entry name" value="TENA_THI-4"/>
    <property type="match status" value="1"/>
</dbReference>
<name>A0A7K3LYZ4_9ACTN</name>
<comment type="caution">
    <text evidence="3">The sequence shown here is derived from an EMBL/GenBank/DDBJ whole genome shotgun (WGS) entry which is preliminary data.</text>
</comment>